<dbReference type="NCBIfam" id="TIGR02781">
    <property type="entry name" value="VirB9"/>
    <property type="match status" value="1"/>
</dbReference>
<dbReference type="InterPro" id="IPR038161">
    <property type="entry name" value="VirB9/CagX/TrbG_C_sf"/>
</dbReference>
<accession>A0A3L8Q0C8</accession>
<protein>
    <submittedName>
        <fullName evidence="3">P-type conjugative transfer protein VirB9</fullName>
    </submittedName>
</protein>
<organism evidence="3 4">
    <name type="scientific">Parashewanella curva</name>
    <dbReference type="NCBI Taxonomy" id="2338552"/>
    <lineage>
        <taxon>Bacteria</taxon>
        <taxon>Pseudomonadati</taxon>
        <taxon>Pseudomonadota</taxon>
        <taxon>Gammaproteobacteria</taxon>
        <taxon>Alteromonadales</taxon>
        <taxon>Shewanellaceae</taxon>
        <taxon>Parashewanella</taxon>
    </lineage>
</organism>
<evidence type="ECO:0000256" key="1">
    <source>
        <dbReference type="ARBA" id="ARBA00006135"/>
    </source>
</evidence>
<keyword evidence="2" id="KW-0732">Signal</keyword>
<dbReference type="AlphaFoldDB" id="A0A3L8Q0C8"/>
<name>A0A3L8Q0C8_9GAMM</name>
<dbReference type="Gene3D" id="2.60.40.2500">
    <property type="match status" value="1"/>
</dbReference>
<proteinExistence type="inferred from homology"/>
<reference evidence="3 4" key="1">
    <citation type="submission" date="2018-09" db="EMBL/GenBank/DDBJ databases">
        <title>Phylogeny of the Shewanellaceae, and recommendation for two new genera, Pseudoshewanella and Parashewanella.</title>
        <authorList>
            <person name="Wang G."/>
        </authorList>
    </citation>
    <scope>NUCLEOTIDE SEQUENCE [LARGE SCALE GENOMIC DNA]</scope>
    <source>
        <strain evidence="3 4">C51</strain>
    </source>
</reference>
<dbReference type="InterPro" id="IPR014148">
    <property type="entry name" value="VirB9"/>
</dbReference>
<evidence type="ECO:0000256" key="2">
    <source>
        <dbReference type="ARBA" id="ARBA00022729"/>
    </source>
</evidence>
<sequence>MIKPREGIRMQGIRIYLWSSLRRQGSSVFLSKIKNKSHWMSAFAGMTLSLLSSVTQALETPHIGHFDRRVRHINFNPQQVVKLVGHYGFATDIAFANGETIKQIAMGDSAAWSVTPVDNHIFIKPKAQLAITNMTVLTNRHVYQFELNASLLKNTNQATSRNMMFAVDFIYPDDLKTQLHQHNQQQLLEDQLSLHTSPQVNSQNYFYKGDKSLLPVTVFDDGRFTYLKFNPKQDLPAVYTVNSDNSESLVNSHINPDFPNTIVIRRVVRRLVLRQGQLVLCLFNQSFDAEKPASYQKTQIPQVKRIAKRRGGSHG</sequence>
<comment type="caution">
    <text evidence="3">The sequence shown here is derived from an EMBL/GenBank/DDBJ whole genome shotgun (WGS) entry which is preliminary data.</text>
</comment>
<evidence type="ECO:0000313" key="3">
    <source>
        <dbReference type="EMBL" id="RLV60880.1"/>
    </source>
</evidence>
<dbReference type="InterPro" id="IPR033645">
    <property type="entry name" value="VirB9/CagX/TrbG_C"/>
</dbReference>
<dbReference type="OrthoDB" id="5357875at2"/>
<dbReference type="InterPro" id="IPR010258">
    <property type="entry name" value="Conjugal_tfr_TrbG/VirB9/CagX"/>
</dbReference>
<dbReference type="EMBL" id="QZEI01000010">
    <property type="protein sequence ID" value="RLV60880.1"/>
    <property type="molecule type" value="Genomic_DNA"/>
</dbReference>
<dbReference type="Proteomes" id="UP000281474">
    <property type="component" value="Unassembled WGS sequence"/>
</dbReference>
<dbReference type="CDD" id="cd06911">
    <property type="entry name" value="VirB9_CagX_TrbG"/>
    <property type="match status" value="1"/>
</dbReference>
<comment type="similarity">
    <text evidence="1">Belongs to the TrbG/VirB9 family.</text>
</comment>
<gene>
    <name evidence="3" type="primary">virB9</name>
    <name evidence="3" type="ORF">D5018_04360</name>
</gene>
<evidence type="ECO:0000313" key="4">
    <source>
        <dbReference type="Proteomes" id="UP000281474"/>
    </source>
</evidence>
<keyword evidence="4" id="KW-1185">Reference proteome</keyword>
<dbReference type="Pfam" id="PF03524">
    <property type="entry name" value="CagX"/>
    <property type="match status" value="1"/>
</dbReference>